<dbReference type="EMBL" id="CP008746">
    <property type="protein sequence ID" value="AKJ38508.1"/>
    <property type="molecule type" value="Genomic_DNA"/>
</dbReference>
<evidence type="ECO:0008006" key="4">
    <source>
        <dbReference type="Google" id="ProtNLM"/>
    </source>
</evidence>
<accession>A0A0G3CEV3</accession>
<evidence type="ECO:0000256" key="1">
    <source>
        <dbReference type="SAM" id="MobiDB-lite"/>
    </source>
</evidence>
<feature type="region of interest" description="Disordered" evidence="1">
    <location>
        <begin position="90"/>
        <end position="109"/>
    </location>
</feature>
<proteinExistence type="predicted"/>
<dbReference type="InterPro" id="IPR021734">
    <property type="entry name" value="DUF3303"/>
</dbReference>
<dbReference type="PATRIC" id="fig|796385.3.peg.1827"/>
<name>A0A0G3CEV3_METBA</name>
<evidence type="ECO:0000313" key="2">
    <source>
        <dbReference type="EMBL" id="AKJ38508.1"/>
    </source>
</evidence>
<reference evidence="3" key="1">
    <citation type="submission" date="2014-06" db="EMBL/GenBank/DDBJ databases">
        <title>The complete genome sequence of Methanosarcina barkeri CM1.</title>
        <authorList>
            <consortium name="Pastoral Greenhouse Gas Research Consortium"/>
            <person name="Lambie S.C."/>
            <person name="Leahy S.C."/>
            <person name="Kelly W.J."/>
            <person name="Li D."/>
            <person name="Reilly K."/>
            <person name="Attwood G.T."/>
            <person name="Altermann E."/>
        </authorList>
    </citation>
    <scope>NUCLEOTIDE SEQUENCE [LARGE SCALE GENOMIC DNA]</scope>
    <source>
        <strain evidence="3">CM1</strain>
    </source>
</reference>
<dbReference type="Proteomes" id="UP000035331">
    <property type="component" value="Chromosome"/>
</dbReference>
<sequence>MLLMDIITWEPKDSLKVAEFYANYDYPKGIKVIEEWTDLTGYRTFIIYETEDEKTYAASVFPFTGLCKFETFPVMKLDKFMQLAQKFAEKTGGEGPEAEQGEGGKASEELLKQIGNLEKRIERLEHHSYIQQEDVT</sequence>
<evidence type="ECO:0000313" key="3">
    <source>
        <dbReference type="Proteomes" id="UP000035331"/>
    </source>
</evidence>
<reference evidence="2 3" key="2">
    <citation type="journal article" date="2015" name="Stand. Genomic Sci.">
        <title>The complete genome sequence of the rumen methanogen Methanosarcina barkeri CM1.</title>
        <authorList>
            <person name="Lambie S.C."/>
            <person name="Kelly W.J."/>
            <person name="Leahy S.C."/>
            <person name="Li D."/>
            <person name="Reilly K."/>
            <person name="McAllister T.A."/>
            <person name="Valle E.R."/>
            <person name="Attwood G.T."/>
            <person name="Altermann E."/>
        </authorList>
    </citation>
    <scope>NUCLEOTIDE SEQUENCE [LARGE SCALE GENOMIC DNA]</scope>
    <source>
        <strain evidence="2 3">CM1</strain>
    </source>
</reference>
<protein>
    <recommendedName>
        <fullName evidence="4">DUF3303 domain-containing protein</fullName>
    </recommendedName>
</protein>
<dbReference type="AlphaFoldDB" id="A0A0G3CEV3"/>
<gene>
    <name evidence="2" type="ORF">MCM1_1462</name>
</gene>
<organism evidence="2 3">
    <name type="scientific">Methanosarcina barkeri CM1</name>
    <dbReference type="NCBI Taxonomy" id="796385"/>
    <lineage>
        <taxon>Archaea</taxon>
        <taxon>Methanobacteriati</taxon>
        <taxon>Methanobacteriota</taxon>
        <taxon>Stenosarchaea group</taxon>
        <taxon>Methanomicrobia</taxon>
        <taxon>Methanosarcinales</taxon>
        <taxon>Methanosarcinaceae</taxon>
        <taxon>Methanosarcina</taxon>
    </lineage>
</organism>
<dbReference type="Pfam" id="PF11746">
    <property type="entry name" value="DUF3303"/>
    <property type="match status" value="1"/>
</dbReference>